<evidence type="ECO:0000313" key="1">
    <source>
        <dbReference type="EMBL" id="RYQ85086.1"/>
    </source>
</evidence>
<proteinExistence type="predicted"/>
<comment type="caution">
    <text evidence="1">The sequence shown here is derived from an EMBL/GenBank/DDBJ whole genome shotgun (WGS) entry which is preliminary data.</text>
</comment>
<reference evidence="1 2" key="1">
    <citation type="submission" date="2019-01" db="EMBL/GenBank/DDBJ databases">
        <title>Sequencing of cultivated peanut Arachis hypogaea provides insights into genome evolution and oil improvement.</title>
        <authorList>
            <person name="Chen X."/>
        </authorList>
    </citation>
    <scope>NUCLEOTIDE SEQUENCE [LARGE SCALE GENOMIC DNA]</scope>
    <source>
        <strain evidence="2">cv. Fuhuasheng</strain>
        <tissue evidence="1">Leaves</tissue>
    </source>
</reference>
<organism evidence="1 2">
    <name type="scientific">Arachis hypogaea</name>
    <name type="common">Peanut</name>
    <dbReference type="NCBI Taxonomy" id="3818"/>
    <lineage>
        <taxon>Eukaryota</taxon>
        <taxon>Viridiplantae</taxon>
        <taxon>Streptophyta</taxon>
        <taxon>Embryophyta</taxon>
        <taxon>Tracheophyta</taxon>
        <taxon>Spermatophyta</taxon>
        <taxon>Magnoliopsida</taxon>
        <taxon>eudicotyledons</taxon>
        <taxon>Gunneridae</taxon>
        <taxon>Pentapetalae</taxon>
        <taxon>rosids</taxon>
        <taxon>fabids</taxon>
        <taxon>Fabales</taxon>
        <taxon>Fabaceae</taxon>
        <taxon>Papilionoideae</taxon>
        <taxon>50 kb inversion clade</taxon>
        <taxon>dalbergioids sensu lato</taxon>
        <taxon>Dalbergieae</taxon>
        <taxon>Pterocarpus clade</taxon>
        <taxon>Arachis</taxon>
    </lineage>
</organism>
<dbReference type="AlphaFoldDB" id="A0A444X5W5"/>
<accession>A0A444X5W5</accession>
<sequence>MEKRLKAIEELKMEQEESIMIKKDMDRKEFLNLPLLHSFVKSISARSNSLLAVSVSLNLVLLTSSDAIWHSKANTTIYCQRIQEAITRQQAVPTPLLYRNPVLSLSSGHKVYRKSMATSPSKAVLGDVYDDDLVSSCSNGVDFTKPARVYFRI</sequence>
<dbReference type="EMBL" id="SDMP01000020">
    <property type="protein sequence ID" value="RYQ85086.1"/>
    <property type="molecule type" value="Genomic_DNA"/>
</dbReference>
<gene>
    <name evidence="1" type="ORF">Ahy_B10g104597</name>
</gene>
<protein>
    <submittedName>
        <fullName evidence="1">Uncharacterized protein</fullName>
    </submittedName>
</protein>
<evidence type="ECO:0000313" key="2">
    <source>
        <dbReference type="Proteomes" id="UP000289738"/>
    </source>
</evidence>
<name>A0A444X5W5_ARAHY</name>
<dbReference type="Proteomes" id="UP000289738">
    <property type="component" value="Chromosome B10"/>
</dbReference>
<keyword evidence="2" id="KW-1185">Reference proteome</keyword>